<dbReference type="Pfam" id="PF02645">
    <property type="entry name" value="DegV"/>
    <property type="match status" value="1"/>
</dbReference>
<dbReference type="InterPro" id="IPR043168">
    <property type="entry name" value="DegV_C"/>
</dbReference>
<dbReference type="Gene3D" id="3.40.50.10170">
    <property type="match status" value="1"/>
</dbReference>
<reference evidence="2 3" key="1">
    <citation type="submission" date="2020-10" db="EMBL/GenBank/DDBJ databases">
        <title>Olsenella immobilis sp.nov., isolated from the mud in a fermentation cellar used for the production of Chinese strong-flavoured liquor.</title>
        <authorList>
            <person name="Lu L."/>
        </authorList>
    </citation>
    <scope>NUCLEOTIDE SEQUENCE [LARGE SCALE GENOMIC DNA]</scope>
    <source>
        <strain evidence="2 3">LZLJ-2</strain>
    </source>
</reference>
<protein>
    <submittedName>
        <fullName evidence="2">DegV family protein</fullName>
    </submittedName>
</protein>
<dbReference type="SUPFAM" id="SSF82549">
    <property type="entry name" value="DAK1/DegV-like"/>
    <property type="match status" value="1"/>
</dbReference>
<dbReference type="PANTHER" id="PTHR33434:SF2">
    <property type="entry name" value="FATTY ACID-BINDING PROTEIN TM_1468"/>
    <property type="match status" value="1"/>
</dbReference>
<dbReference type="Gene3D" id="3.30.1180.10">
    <property type="match status" value="1"/>
</dbReference>
<dbReference type="KEGG" id="tio:INP52_01045"/>
<dbReference type="InterPro" id="IPR003797">
    <property type="entry name" value="DegV"/>
</dbReference>
<sequence length="281" mass="30108">MPVHIITDSGSDITGALSPHLTVLPLSIAFGTTTYADGVDLTHERFYQLLAERDELPTTGQVTPYAFSQALEQVRAAGDEAVIVTLSSKLSGTYRSAVSAAADFPGAQVVDSLNATVGERILVERALTLVDEGLSAAEIAAQLEQERSHVCLVALLDTLEYLRRGGRIPKSVGAIGELLSVKPVIGVVDGEVVMLGKARGSKNGRNLLHQEVERSAIDFTMPVMLGYSGLSDQLLRTYLEDNRSIWEGRVREEDLPIILVGATIGTHAGPGAIVLAFFREE</sequence>
<dbReference type="PROSITE" id="PS51482">
    <property type="entry name" value="DEGV"/>
    <property type="match status" value="1"/>
</dbReference>
<evidence type="ECO:0000256" key="1">
    <source>
        <dbReference type="ARBA" id="ARBA00023121"/>
    </source>
</evidence>
<dbReference type="InterPro" id="IPR050270">
    <property type="entry name" value="DegV_domain_contain"/>
</dbReference>
<dbReference type="AlphaFoldDB" id="A0A7S7M8S5"/>
<dbReference type="GO" id="GO:0008289">
    <property type="term" value="F:lipid binding"/>
    <property type="evidence" value="ECO:0007669"/>
    <property type="project" value="UniProtKB-KW"/>
</dbReference>
<organism evidence="2 3">
    <name type="scientific">Thermophilibacter immobilis</name>
    <dbReference type="NCBI Taxonomy" id="2779519"/>
    <lineage>
        <taxon>Bacteria</taxon>
        <taxon>Bacillati</taxon>
        <taxon>Actinomycetota</taxon>
        <taxon>Coriobacteriia</taxon>
        <taxon>Coriobacteriales</taxon>
        <taxon>Atopobiaceae</taxon>
        <taxon>Thermophilibacter</taxon>
    </lineage>
</organism>
<proteinExistence type="predicted"/>
<dbReference type="NCBIfam" id="TIGR00762">
    <property type="entry name" value="DegV"/>
    <property type="match status" value="1"/>
</dbReference>
<name>A0A7S7M8S5_9ACTN</name>
<keyword evidence="3" id="KW-1185">Reference proteome</keyword>
<dbReference type="RefSeq" id="WP_194371629.1">
    <property type="nucleotide sequence ID" value="NZ_CP063767.1"/>
</dbReference>
<dbReference type="PANTHER" id="PTHR33434">
    <property type="entry name" value="DEGV DOMAIN-CONTAINING PROTEIN DR_1986-RELATED"/>
    <property type="match status" value="1"/>
</dbReference>
<accession>A0A7S7M8S5</accession>
<evidence type="ECO:0000313" key="3">
    <source>
        <dbReference type="Proteomes" id="UP000593735"/>
    </source>
</evidence>
<evidence type="ECO:0000313" key="2">
    <source>
        <dbReference type="EMBL" id="QOY60837.1"/>
    </source>
</evidence>
<dbReference type="Proteomes" id="UP000593735">
    <property type="component" value="Chromosome"/>
</dbReference>
<keyword evidence="1" id="KW-0446">Lipid-binding</keyword>
<dbReference type="EMBL" id="CP063767">
    <property type="protein sequence ID" value="QOY60837.1"/>
    <property type="molecule type" value="Genomic_DNA"/>
</dbReference>
<gene>
    <name evidence="2" type="ORF">INP52_01045</name>
</gene>